<protein>
    <recommendedName>
        <fullName evidence="4">F-box domain-containing protein</fullName>
    </recommendedName>
</protein>
<gene>
    <name evidence="2" type="ORF">BS50DRAFT_568349</name>
</gene>
<feature type="compositionally biased region" description="Acidic residues" evidence="1">
    <location>
        <begin position="271"/>
        <end position="284"/>
    </location>
</feature>
<accession>A0A2T2P4Z1</accession>
<evidence type="ECO:0000313" key="2">
    <source>
        <dbReference type="EMBL" id="PSN72750.1"/>
    </source>
</evidence>
<keyword evidence="3" id="KW-1185">Reference proteome</keyword>
<dbReference type="Proteomes" id="UP000240883">
    <property type="component" value="Unassembled WGS sequence"/>
</dbReference>
<dbReference type="EMBL" id="KZ678129">
    <property type="protein sequence ID" value="PSN72750.1"/>
    <property type="molecule type" value="Genomic_DNA"/>
</dbReference>
<evidence type="ECO:0000256" key="1">
    <source>
        <dbReference type="SAM" id="MobiDB-lite"/>
    </source>
</evidence>
<dbReference type="AlphaFoldDB" id="A0A2T2P4Z1"/>
<feature type="compositionally biased region" description="Basic and acidic residues" evidence="1">
    <location>
        <begin position="314"/>
        <end position="324"/>
    </location>
</feature>
<dbReference type="OrthoDB" id="5313288at2759"/>
<feature type="region of interest" description="Disordered" evidence="1">
    <location>
        <begin position="258"/>
        <end position="336"/>
    </location>
</feature>
<sequence>MSAPTLETLPAEILFHILSYAGAFDASLGDRHPLFTIAAQNKHLRDISEEYTRILLKKHANITPPKTQGRKAKFVCRKRWVKWISNFCQMCKRKTTRRAILDRTMACCANCDRTHFPKMTMSTAIKNEGLTKLDLFTPNVLHPDLPPLSVGEYYVMGGTSTMIADADVLARKELVHGRLRKGNTDGKYLTRRNAAHERLILHLGQMYRSDIGKWVKNPYVNTINYPTSGPAFPVSMRTPENRAKYVKEALEKEWAAMEVREDSEKTVMNQDEGEEDEEDDNDVDDGYHGTNKDGNGRNGRSKGSIVNNRNNRNNRNDGNDDKYIPSRPVRNRGSNI</sequence>
<evidence type="ECO:0000313" key="3">
    <source>
        <dbReference type="Proteomes" id="UP000240883"/>
    </source>
</evidence>
<proteinExistence type="predicted"/>
<feature type="compositionally biased region" description="Basic and acidic residues" evidence="1">
    <location>
        <begin position="285"/>
        <end position="295"/>
    </location>
</feature>
<reference evidence="2 3" key="1">
    <citation type="journal article" date="2018" name="Front. Microbiol.">
        <title>Genome-Wide Analysis of Corynespora cassiicola Leaf Fall Disease Putative Effectors.</title>
        <authorList>
            <person name="Lopez D."/>
            <person name="Ribeiro S."/>
            <person name="Label P."/>
            <person name="Fumanal B."/>
            <person name="Venisse J.S."/>
            <person name="Kohler A."/>
            <person name="de Oliveira R.R."/>
            <person name="Labutti K."/>
            <person name="Lipzen A."/>
            <person name="Lail K."/>
            <person name="Bauer D."/>
            <person name="Ohm R.A."/>
            <person name="Barry K.W."/>
            <person name="Spatafora J."/>
            <person name="Grigoriev I.V."/>
            <person name="Martin F.M."/>
            <person name="Pujade-Renaud V."/>
        </authorList>
    </citation>
    <scope>NUCLEOTIDE SEQUENCE [LARGE SCALE GENOMIC DNA]</scope>
    <source>
        <strain evidence="2 3">Philippines</strain>
    </source>
</reference>
<evidence type="ECO:0008006" key="4">
    <source>
        <dbReference type="Google" id="ProtNLM"/>
    </source>
</evidence>
<organism evidence="2 3">
    <name type="scientific">Corynespora cassiicola Philippines</name>
    <dbReference type="NCBI Taxonomy" id="1448308"/>
    <lineage>
        <taxon>Eukaryota</taxon>
        <taxon>Fungi</taxon>
        <taxon>Dikarya</taxon>
        <taxon>Ascomycota</taxon>
        <taxon>Pezizomycotina</taxon>
        <taxon>Dothideomycetes</taxon>
        <taxon>Pleosporomycetidae</taxon>
        <taxon>Pleosporales</taxon>
        <taxon>Corynesporascaceae</taxon>
        <taxon>Corynespora</taxon>
    </lineage>
</organism>
<name>A0A2T2P4Z1_CORCC</name>
<dbReference type="STRING" id="1448308.A0A2T2P4Z1"/>